<keyword evidence="2" id="KW-0812">Transmembrane</keyword>
<feature type="transmembrane region" description="Helical" evidence="2">
    <location>
        <begin position="58"/>
        <end position="77"/>
    </location>
</feature>
<keyword evidence="2" id="KW-0472">Membrane</keyword>
<proteinExistence type="predicted"/>
<dbReference type="EMBL" id="CP111020">
    <property type="protein sequence ID" value="WAR13994.1"/>
    <property type="molecule type" value="Genomic_DNA"/>
</dbReference>
<gene>
    <name evidence="3" type="ORF">MAR_004099</name>
</gene>
<keyword evidence="1" id="KW-0175">Coiled coil</keyword>
<keyword evidence="2" id="KW-1133">Transmembrane helix</keyword>
<keyword evidence="4" id="KW-1185">Reference proteome</keyword>
<reference evidence="3" key="1">
    <citation type="submission" date="2022-11" db="EMBL/GenBank/DDBJ databases">
        <title>Centuries of genome instability and evolution in soft-shell clam transmissible cancer (bioRxiv).</title>
        <authorList>
            <person name="Hart S.F.M."/>
            <person name="Yonemitsu M.A."/>
            <person name="Giersch R.M."/>
            <person name="Beal B.F."/>
            <person name="Arriagada G."/>
            <person name="Davis B.W."/>
            <person name="Ostrander E.A."/>
            <person name="Goff S.P."/>
            <person name="Metzger M.J."/>
        </authorList>
    </citation>
    <scope>NUCLEOTIDE SEQUENCE</scope>
    <source>
        <strain evidence="3">MELC-2E11</strain>
        <tissue evidence="3">Siphon/mantle</tissue>
    </source>
</reference>
<evidence type="ECO:0000313" key="3">
    <source>
        <dbReference type="EMBL" id="WAR13994.1"/>
    </source>
</evidence>
<dbReference type="Proteomes" id="UP001164746">
    <property type="component" value="Chromosome 9"/>
</dbReference>
<evidence type="ECO:0000256" key="1">
    <source>
        <dbReference type="SAM" id="Coils"/>
    </source>
</evidence>
<organism evidence="3 4">
    <name type="scientific">Mya arenaria</name>
    <name type="common">Soft-shell clam</name>
    <dbReference type="NCBI Taxonomy" id="6604"/>
    <lineage>
        <taxon>Eukaryota</taxon>
        <taxon>Metazoa</taxon>
        <taxon>Spiralia</taxon>
        <taxon>Lophotrochozoa</taxon>
        <taxon>Mollusca</taxon>
        <taxon>Bivalvia</taxon>
        <taxon>Autobranchia</taxon>
        <taxon>Heteroconchia</taxon>
        <taxon>Euheterodonta</taxon>
        <taxon>Imparidentia</taxon>
        <taxon>Neoheterodontei</taxon>
        <taxon>Myida</taxon>
        <taxon>Myoidea</taxon>
        <taxon>Myidae</taxon>
        <taxon>Mya</taxon>
    </lineage>
</organism>
<dbReference type="SUPFAM" id="SSF75704">
    <property type="entry name" value="Mitotic arrest deficient-like 1, Mad1"/>
    <property type="match status" value="1"/>
</dbReference>
<accession>A0ABY7EY28</accession>
<sequence length="176" mass="20843">MYVTPRLKEMDIKESQEQLRAELRKTREATYSTMHAQIYCTVGFRHMFMNTKCTKHDLSLLLPAALFLSVTLPYGLAGYCSAPPYLCSVHFKERERNLQKEIEGLKIDCNRMEERERYLEKEIEKLKMECNQMEYDSAFLQKLILYLKELLKMGSIAKRKKRPIECKRSGVNRFAR</sequence>
<evidence type="ECO:0000313" key="4">
    <source>
        <dbReference type="Proteomes" id="UP001164746"/>
    </source>
</evidence>
<feature type="coiled-coil region" evidence="1">
    <location>
        <begin position="95"/>
        <end position="136"/>
    </location>
</feature>
<protein>
    <submittedName>
        <fullName evidence="3">Uncharacterized protein</fullName>
    </submittedName>
</protein>
<name>A0ABY7EY28_MYAAR</name>
<evidence type="ECO:0000256" key="2">
    <source>
        <dbReference type="SAM" id="Phobius"/>
    </source>
</evidence>